<accession>A0A0F9RXK8</accession>
<protein>
    <submittedName>
        <fullName evidence="1">Uncharacterized protein</fullName>
    </submittedName>
</protein>
<dbReference type="Pfam" id="PF13620">
    <property type="entry name" value="CarboxypepD_reg"/>
    <property type="match status" value="1"/>
</dbReference>
<sequence length="305" mass="34220">MRTFNKLIFIGLSIVLTFYLAALAATTGAAEGFVKDEQTGEPILKAKITFVSAKSASIKLVSHSDKKGHFYRGGLTIGIYRITVEKENYMPSQSTVRISLGDAAKIEIKLKPFKGPPPITKKISTKAVSLLNEGKYEESIEKFTEAITEDPDNPIFYYYRGVAFEKTGDLDKAMEDYQKSVELKPDFILPTANIGKIYAKKREFEKAIEFYKEAVELGDQDATNYYNYGVCLMNLGKNEQAKEVLEKLISLDENYSDAFYQLGIIYIGLADSAKAKEFLQKFMDLDPENQKASIAKEILKSLNLP</sequence>
<dbReference type="Gene3D" id="2.60.40.1120">
    <property type="entry name" value="Carboxypeptidase-like, regulatory domain"/>
    <property type="match status" value="1"/>
</dbReference>
<proteinExistence type="predicted"/>
<dbReference type="SUPFAM" id="SSF48452">
    <property type="entry name" value="TPR-like"/>
    <property type="match status" value="1"/>
</dbReference>
<dbReference type="Gene3D" id="1.25.40.10">
    <property type="entry name" value="Tetratricopeptide repeat domain"/>
    <property type="match status" value="2"/>
</dbReference>
<dbReference type="Pfam" id="PF13181">
    <property type="entry name" value="TPR_8"/>
    <property type="match status" value="3"/>
</dbReference>
<dbReference type="PROSITE" id="PS50293">
    <property type="entry name" value="TPR_REGION"/>
    <property type="match status" value="1"/>
</dbReference>
<dbReference type="Pfam" id="PF13432">
    <property type="entry name" value="TPR_16"/>
    <property type="match status" value="1"/>
</dbReference>
<comment type="caution">
    <text evidence="1">The sequence shown here is derived from an EMBL/GenBank/DDBJ whole genome shotgun (WGS) entry which is preliminary data.</text>
</comment>
<dbReference type="SMART" id="SM00028">
    <property type="entry name" value="TPR"/>
    <property type="match status" value="5"/>
</dbReference>
<dbReference type="GO" id="GO:0030246">
    <property type="term" value="F:carbohydrate binding"/>
    <property type="evidence" value="ECO:0007669"/>
    <property type="project" value="InterPro"/>
</dbReference>
<name>A0A0F9RXK8_9ZZZZ</name>
<organism evidence="1">
    <name type="scientific">marine sediment metagenome</name>
    <dbReference type="NCBI Taxonomy" id="412755"/>
    <lineage>
        <taxon>unclassified sequences</taxon>
        <taxon>metagenomes</taxon>
        <taxon>ecological metagenomes</taxon>
    </lineage>
</organism>
<dbReference type="InterPro" id="IPR011990">
    <property type="entry name" value="TPR-like_helical_dom_sf"/>
</dbReference>
<gene>
    <name evidence="1" type="ORF">LCGC14_0540810</name>
</gene>
<dbReference type="PROSITE" id="PS50005">
    <property type="entry name" value="TPR"/>
    <property type="match status" value="5"/>
</dbReference>
<dbReference type="InterPro" id="IPR019734">
    <property type="entry name" value="TPR_rpt"/>
</dbReference>
<dbReference type="AlphaFoldDB" id="A0A0F9RXK8"/>
<dbReference type="PANTHER" id="PTHR44523">
    <property type="entry name" value="TETRATRICOPEPTIDE REPEAT PROTEIN 13"/>
    <property type="match status" value="1"/>
</dbReference>
<reference evidence="1" key="1">
    <citation type="journal article" date="2015" name="Nature">
        <title>Complex archaea that bridge the gap between prokaryotes and eukaryotes.</title>
        <authorList>
            <person name="Spang A."/>
            <person name="Saw J.H."/>
            <person name="Jorgensen S.L."/>
            <person name="Zaremba-Niedzwiedzka K."/>
            <person name="Martijn J."/>
            <person name="Lind A.E."/>
            <person name="van Eijk R."/>
            <person name="Schleper C."/>
            <person name="Guy L."/>
            <person name="Ettema T.J."/>
        </authorList>
    </citation>
    <scope>NUCLEOTIDE SEQUENCE</scope>
</reference>
<dbReference type="SUPFAM" id="SSF49452">
    <property type="entry name" value="Starch-binding domain-like"/>
    <property type="match status" value="1"/>
</dbReference>
<dbReference type="EMBL" id="LAZR01000722">
    <property type="protein sequence ID" value="KKN59574.1"/>
    <property type="molecule type" value="Genomic_DNA"/>
</dbReference>
<dbReference type="PANTHER" id="PTHR44523:SF1">
    <property type="entry name" value="TETRATRICOPEPTIDE REPEAT PROTEIN 13"/>
    <property type="match status" value="1"/>
</dbReference>
<evidence type="ECO:0000313" key="1">
    <source>
        <dbReference type="EMBL" id="KKN59574.1"/>
    </source>
</evidence>
<dbReference type="InterPro" id="IPR013784">
    <property type="entry name" value="Carb-bd-like_fold"/>
</dbReference>